<evidence type="ECO:0000313" key="3">
    <source>
        <dbReference type="Proteomes" id="UP001201549"/>
    </source>
</evidence>
<accession>A0ABT2FGX5</accession>
<protein>
    <submittedName>
        <fullName evidence="2">DsbA family protein</fullName>
    </submittedName>
</protein>
<keyword evidence="3" id="KW-1185">Reference proteome</keyword>
<name>A0ABT2FGX5_9GAMM</name>
<proteinExistence type="predicted"/>
<dbReference type="Gene3D" id="3.40.30.10">
    <property type="entry name" value="Glutaredoxin"/>
    <property type="match status" value="1"/>
</dbReference>
<dbReference type="InterPro" id="IPR001853">
    <property type="entry name" value="DSBA-like_thioredoxin_dom"/>
</dbReference>
<evidence type="ECO:0000313" key="2">
    <source>
        <dbReference type="EMBL" id="MCS4555582.1"/>
    </source>
</evidence>
<feature type="domain" description="DSBA-like thioredoxin" evidence="1">
    <location>
        <begin position="14"/>
        <end position="190"/>
    </location>
</feature>
<dbReference type="EMBL" id="JAKOGG010000002">
    <property type="protein sequence ID" value="MCS4555582.1"/>
    <property type="molecule type" value="Genomic_DNA"/>
</dbReference>
<dbReference type="Proteomes" id="UP001201549">
    <property type="component" value="Unassembled WGS sequence"/>
</dbReference>
<dbReference type="SUPFAM" id="SSF52833">
    <property type="entry name" value="Thioredoxin-like"/>
    <property type="match status" value="1"/>
</dbReference>
<dbReference type="RefSeq" id="WP_238894980.1">
    <property type="nucleotide sequence ID" value="NZ_JAKOGG010000002.1"/>
</dbReference>
<comment type="caution">
    <text evidence="2">The sequence shown here is derived from an EMBL/GenBank/DDBJ whole genome shotgun (WGS) entry which is preliminary data.</text>
</comment>
<dbReference type="CDD" id="cd03025">
    <property type="entry name" value="DsbA_FrnE_like"/>
    <property type="match status" value="1"/>
</dbReference>
<dbReference type="Pfam" id="PF01323">
    <property type="entry name" value="DSBA"/>
    <property type="match status" value="1"/>
</dbReference>
<evidence type="ECO:0000259" key="1">
    <source>
        <dbReference type="Pfam" id="PF01323"/>
    </source>
</evidence>
<dbReference type="InterPro" id="IPR036249">
    <property type="entry name" value="Thioredoxin-like_sf"/>
</dbReference>
<reference evidence="3" key="1">
    <citation type="submission" date="2023-07" db="EMBL/GenBank/DDBJ databases">
        <title>Shewanella mangrovi sp. nov., an acetaldehyde- degrading bacterium isolated from mangrove sediment.</title>
        <authorList>
            <person name="Liu Y."/>
        </authorList>
    </citation>
    <scope>NUCLEOTIDE SEQUENCE [LARGE SCALE GENOMIC DNA]</scope>
    <source>
        <strain evidence="3">C32</strain>
    </source>
</reference>
<organism evidence="2 3">
    <name type="scientific">Shewanella electrica</name>
    <dbReference type="NCBI Taxonomy" id="515560"/>
    <lineage>
        <taxon>Bacteria</taxon>
        <taxon>Pseudomonadati</taxon>
        <taxon>Pseudomonadota</taxon>
        <taxon>Gammaproteobacteria</taxon>
        <taxon>Alteromonadales</taxon>
        <taxon>Shewanellaceae</taxon>
        <taxon>Shewanella</taxon>
    </lineage>
</organism>
<sequence>MTHSSSLTLHWIIDPLCGWSYGALPLLQATATAWPQQNVLHSGGLFVGYSRRRIDANWHKHVQEHDARIAQLTGAEFGANYREQLCRDQSVVLDSLPVSSAMLSLQQQDFTQALALLTAAQHAWYVDGKDVTQAKVLDELATKLAIEPALWQQATSDTAMQQAMTAIEQTRQLMAQHGAQGFPSLLIQRGEQYSNVPVNRFYGAPDALVAQLQQWLNA</sequence>
<gene>
    <name evidence="2" type="ORF">L9G74_03970</name>
</gene>